<dbReference type="EMBL" id="SMKU01000519">
    <property type="protein sequence ID" value="TDD62774.1"/>
    <property type="molecule type" value="Genomic_DNA"/>
</dbReference>
<name>A0A4R4ZWW0_9ACTN</name>
<dbReference type="Proteomes" id="UP000294513">
    <property type="component" value="Unassembled WGS sequence"/>
</dbReference>
<evidence type="ECO:0000313" key="3">
    <source>
        <dbReference type="Proteomes" id="UP000294513"/>
    </source>
</evidence>
<protein>
    <recommendedName>
        <fullName evidence="4">Helix-turn-helix domain-containing protein</fullName>
    </recommendedName>
</protein>
<sequence length="114" mass="11934">MRSDDVAERWSREALEALGPVIDVPTAASVLGIGEWTAYAMIRRGEWEATLTPVLRLGRKIKIPTARLVTLLYGDSGPAPASRDTEGPSSDMAGRPTGTSGAATHDDGAPSTAS</sequence>
<proteinExistence type="predicted"/>
<evidence type="ECO:0000256" key="1">
    <source>
        <dbReference type="SAM" id="MobiDB-lite"/>
    </source>
</evidence>
<gene>
    <name evidence="2" type="ORF">E1298_44400</name>
</gene>
<dbReference type="RefSeq" id="WP_131903387.1">
    <property type="nucleotide sequence ID" value="NZ_SMKU01000519.1"/>
</dbReference>
<organism evidence="2 3">
    <name type="scientific">Actinomadura rubrisoli</name>
    <dbReference type="NCBI Taxonomy" id="2530368"/>
    <lineage>
        <taxon>Bacteria</taxon>
        <taxon>Bacillati</taxon>
        <taxon>Actinomycetota</taxon>
        <taxon>Actinomycetes</taxon>
        <taxon>Streptosporangiales</taxon>
        <taxon>Thermomonosporaceae</taxon>
        <taxon>Actinomadura</taxon>
    </lineage>
</organism>
<dbReference type="OrthoDB" id="4241974at2"/>
<accession>A0A4R4ZWW0</accession>
<reference evidence="2 3" key="1">
    <citation type="submission" date="2019-03" db="EMBL/GenBank/DDBJ databases">
        <title>Draft genome sequences of novel Actinobacteria.</title>
        <authorList>
            <person name="Sahin N."/>
            <person name="Ay H."/>
            <person name="Saygin H."/>
        </authorList>
    </citation>
    <scope>NUCLEOTIDE SEQUENCE [LARGE SCALE GENOMIC DNA]</scope>
    <source>
        <strain evidence="2 3">H3C3</strain>
    </source>
</reference>
<evidence type="ECO:0000313" key="2">
    <source>
        <dbReference type="EMBL" id="TDD62774.1"/>
    </source>
</evidence>
<evidence type="ECO:0008006" key="4">
    <source>
        <dbReference type="Google" id="ProtNLM"/>
    </source>
</evidence>
<feature type="region of interest" description="Disordered" evidence="1">
    <location>
        <begin position="73"/>
        <end position="114"/>
    </location>
</feature>
<dbReference type="AlphaFoldDB" id="A0A4R4ZWW0"/>
<comment type="caution">
    <text evidence="2">The sequence shown here is derived from an EMBL/GenBank/DDBJ whole genome shotgun (WGS) entry which is preliminary data.</text>
</comment>
<keyword evidence="3" id="KW-1185">Reference proteome</keyword>